<feature type="compositionally biased region" description="Basic residues" evidence="2">
    <location>
        <begin position="692"/>
        <end position="702"/>
    </location>
</feature>
<feature type="compositionally biased region" description="Polar residues" evidence="2">
    <location>
        <begin position="540"/>
        <end position="557"/>
    </location>
</feature>
<comment type="caution">
    <text evidence="4">The sequence shown here is derived from an EMBL/GenBank/DDBJ whole genome shotgun (WGS) entry which is preliminary data.</text>
</comment>
<dbReference type="InterPro" id="IPR013083">
    <property type="entry name" value="Znf_RING/FYVE/PHD"/>
</dbReference>
<feature type="compositionally biased region" description="Polar residues" evidence="2">
    <location>
        <begin position="470"/>
        <end position="498"/>
    </location>
</feature>
<gene>
    <name evidence="4" type="ORF">VTK73DRAFT_3576</name>
</gene>
<keyword evidence="1" id="KW-0862">Zinc</keyword>
<feature type="compositionally biased region" description="Basic and acidic residues" evidence="2">
    <location>
        <begin position="124"/>
        <end position="163"/>
    </location>
</feature>
<feature type="region of interest" description="Disordered" evidence="2">
    <location>
        <begin position="407"/>
        <end position="527"/>
    </location>
</feature>
<dbReference type="SUPFAM" id="SSF57850">
    <property type="entry name" value="RING/U-box"/>
    <property type="match status" value="1"/>
</dbReference>
<sequence length="971" mass="105840">MATPASVSAAQSELISSLSQEDIPAKLRCAICGKLAVNAFRLPCCEQAICENCQATLPSSCPVCEHSPLSADDCKPHKALRTTIKVFLRTEEKKREASRPKDSAPPTPVEAASSSQLATPTADALKKEAPGVAQERPETSSHPPDEGAENGHRQGDAATKDVEQAQQEAQDTQVEGELDTQPTSRQSNNEVAELEESTEQAEGSSQDNGTGGGEQVSQYGPSFGFDNMNGSFPQMNFGAGNFDQMQMMMAMQNGMPNNGFGPFPPMGLPGMGMDPMTMQSMYMNGGFGSQGMGMNGMNMNVGMGGFGGGPNNNWNGQQSWNVGQDNFNHPNASGMGTGDYSSFNSGFQTGFNQGNYGHPVQFNDYRRSQLGFRGRGRGRGFGGYGCGRGGAGGHGMGGGVGFDPGQGYGNSNNFANGYQEQGPLTNQQYQNGPNGSPADVSRAAVGTPDGGSVKVGEPGQEARTEGVASGTGNESMQPTESTKASQTGNNDAQGNRSDSMYGAGQDRQRLPSEPAHTGSNVGVPGPRNAAFATAARTLTGAGQTPGSLGRSGSQTPTPDVPLNAPKGPKALLRGLPNTSYLTLQARGLIDDGRKPNGTGRSTAASPAIRSAGSRNGSEDPQSKAVAPVSDRQGDNGERENDRDKEHRNKDYDHRDRSKSPSVSRSRSRDRRESRKRRRERSVSASEEERGNERRRRRHRRKHSSYEHDEGLDRNSRSRDEQYDDRSRTASPDESKRSSRRERDLDRRRDRSRDRDRDRDRDRSREHKSSHRSHRDRDHDRRDRDRDRERDRDRDRDAERDREKDRDRKERSHRDRDRDRERRHRGDKRASDEQNSDAGDRGSSPTANGGTNGANSSSRGFEIKGASSRSSEATGGGGGSERRASSSTQVVDIHAAERAARDRERLLKETRRMASLAGAAPTTTKRGRGEGSQESRRRRRKARKGEPVGIEDEEERMRRLEAERESARFRGD</sequence>
<feature type="region of interest" description="Disordered" evidence="2">
    <location>
        <begin position="90"/>
        <end position="227"/>
    </location>
</feature>
<feature type="compositionally biased region" description="Basic residues" evidence="2">
    <location>
        <begin position="665"/>
        <end position="679"/>
    </location>
</feature>
<feature type="compositionally biased region" description="Polar residues" evidence="2">
    <location>
        <begin position="842"/>
        <end position="858"/>
    </location>
</feature>
<keyword evidence="1" id="KW-0863">Zinc-finger</keyword>
<dbReference type="EMBL" id="JAZHXJ010000211">
    <property type="protein sequence ID" value="KAL1868660.1"/>
    <property type="molecule type" value="Genomic_DNA"/>
</dbReference>
<feature type="compositionally biased region" description="Polar residues" evidence="2">
    <location>
        <begin position="164"/>
        <end position="173"/>
    </location>
</feature>
<evidence type="ECO:0000256" key="1">
    <source>
        <dbReference type="PROSITE-ProRule" id="PRU00175"/>
    </source>
</evidence>
<feature type="domain" description="RING-type" evidence="3">
    <location>
        <begin position="29"/>
        <end position="65"/>
    </location>
</feature>
<feature type="compositionally biased region" description="Basic and acidic residues" evidence="2">
    <location>
        <begin position="90"/>
        <end position="102"/>
    </location>
</feature>
<feature type="compositionally biased region" description="Polar residues" evidence="2">
    <location>
        <begin position="180"/>
        <end position="190"/>
    </location>
</feature>
<name>A0ABR3WY93_9PEZI</name>
<accession>A0ABR3WY93</accession>
<dbReference type="Proteomes" id="UP001586593">
    <property type="component" value="Unassembled WGS sequence"/>
</dbReference>
<evidence type="ECO:0000313" key="4">
    <source>
        <dbReference type="EMBL" id="KAL1868660.1"/>
    </source>
</evidence>
<evidence type="ECO:0000259" key="3">
    <source>
        <dbReference type="PROSITE" id="PS50089"/>
    </source>
</evidence>
<feature type="compositionally biased region" description="Basic and acidic residues" evidence="2">
    <location>
        <begin position="703"/>
        <end position="766"/>
    </location>
</feature>
<feature type="compositionally biased region" description="Basic and acidic residues" evidence="2">
    <location>
        <begin position="631"/>
        <end position="658"/>
    </location>
</feature>
<feature type="compositionally biased region" description="Basic and acidic residues" evidence="2">
    <location>
        <begin position="954"/>
        <end position="971"/>
    </location>
</feature>
<dbReference type="InterPro" id="IPR001841">
    <property type="entry name" value="Znf_RING"/>
</dbReference>
<keyword evidence="1" id="KW-0479">Metal-binding</keyword>
<organism evidence="4 5">
    <name type="scientific">Phialemonium thermophilum</name>
    <dbReference type="NCBI Taxonomy" id="223376"/>
    <lineage>
        <taxon>Eukaryota</taxon>
        <taxon>Fungi</taxon>
        <taxon>Dikarya</taxon>
        <taxon>Ascomycota</taxon>
        <taxon>Pezizomycotina</taxon>
        <taxon>Sordariomycetes</taxon>
        <taxon>Sordariomycetidae</taxon>
        <taxon>Cephalothecales</taxon>
        <taxon>Cephalothecaceae</taxon>
        <taxon>Phialemonium</taxon>
    </lineage>
</organism>
<evidence type="ECO:0000313" key="5">
    <source>
        <dbReference type="Proteomes" id="UP001586593"/>
    </source>
</evidence>
<keyword evidence="5" id="KW-1185">Reference proteome</keyword>
<dbReference type="Gene3D" id="3.30.40.10">
    <property type="entry name" value="Zinc/RING finger domain, C3HC4 (zinc finger)"/>
    <property type="match status" value="1"/>
</dbReference>
<feature type="compositionally biased region" description="Basic and acidic residues" evidence="2">
    <location>
        <begin position="893"/>
        <end position="911"/>
    </location>
</feature>
<feature type="compositionally biased region" description="Basic and acidic residues" evidence="2">
    <location>
        <begin position="774"/>
        <end position="819"/>
    </location>
</feature>
<reference evidence="4 5" key="1">
    <citation type="journal article" date="2024" name="Commun. Biol.">
        <title>Comparative genomic analysis of thermophilic fungi reveals convergent evolutionary adaptations and gene losses.</title>
        <authorList>
            <person name="Steindorff A.S."/>
            <person name="Aguilar-Pontes M.V."/>
            <person name="Robinson A.J."/>
            <person name="Andreopoulos B."/>
            <person name="LaButti K."/>
            <person name="Kuo A."/>
            <person name="Mondo S."/>
            <person name="Riley R."/>
            <person name="Otillar R."/>
            <person name="Haridas S."/>
            <person name="Lipzen A."/>
            <person name="Grimwood J."/>
            <person name="Schmutz J."/>
            <person name="Clum A."/>
            <person name="Reid I.D."/>
            <person name="Moisan M.C."/>
            <person name="Butler G."/>
            <person name="Nguyen T.T.M."/>
            <person name="Dewar K."/>
            <person name="Conant G."/>
            <person name="Drula E."/>
            <person name="Henrissat B."/>
            <person name="Hansel C."/>
            <person name="Singer S."/>
            <person name="Hutchinson M.I."/>
            <person name="de Vries R.P."/>
            <person name="Natvig D.O."/>
            <person name="Powell A.J."/>
            <person name="Tsang A."/>
            <person name="Grigoriev I.V."/>
        </authorList>
    </citation>
    <scope>NUCLEOTIDE SEQUENCE [LARGE SCALE GENOMIC DNA]</scope>
    <source>
        <strain evidence="4 5">ATCC 24622</strain>
    </source>
</reference>
<feature type="compositionally biased region" description="Polar residues" evidence="2">
    <location>
        <begin position="410"/>
        <end position="434"/>
    </location>
</feature>
<evidence type="ECO:0000256" key="2">
    <source>
        <dbReference type="SAM" id="MobiDB-lite"/>
    </source>
</evidence>
<dbReference type="PROSITE" id="PS50089">
    <property type="entry name" value="ZF_RING_2"/>
    <property type="match status" value="1"/>
</dbReference>
<dbReference type="CDD" id="cd16620">
    <property type="entry name" value="vRING-HC-C4C4_RBBP6"/>
    <property type="match status" value="1"/>
</dbReference>
<protein>
    <recommendedName>
        <fullName evidence="3">RING-type domain-containing protein</fullName>
    </recommendedName>
</protein>
<proteinExistence type="predicted"/>
<feature type="region of interest" description="Disordered" evidence="2">
    <location>
        <begin position="539"/>
        <end position="971"/>
    </location>
</feature>